<evidence type="ECO:0000259" key="2">
    <source>
        <dbReference type="SMART" id="SM00892"/>
    </source>
</evidence>
<gene>
    <name evidence="3" type="ORF">LRA02_20690</name>
</gene>
<dbReference type="InterPro" id="IPR001604">
    <property type="entry name" value="Endo_G_ENPP1-like_dom"/>
</dbReference>
<keyword evidence="1" id="KW-0812">Transmembrane</keyword>
<sequence length="271" mass="30962">MSKRRRKRRQSYTFSSLIIAIIILVGGWFLSGGQPSDIQSFIQNISQTAFNQTKNVDSNSELAKLDYHSGEQSFIYVNHNKANLNPTKWQTNHVVYSDLDNLNRTSKGNLAYLESRNLASDENRVRQYVEPTAWHQKFVDREPIINRGHLIAYSISKGISASGTYNPSDQSGDQNNPKNLFTQTAFSNQRVQTIFEQKIRDALKDGKRVIFFSKPIFRGNDLMARGIHLEAISTDKSLNFNVYLFNVQPKVKFDYATGRSTIDRQMSVPDP</sequence>
<dbReference type="GO" id="GO:0016787">
    <property type="term" value="F:hydrolase activity"/>
    <property type="evidence" value="ECO:0007669"/>
    <property type="project" value="InterPro"/>
</dbReference>
<dbReference type="RefSeq" id="WP_056981228.1">
    <property type="nucleotide sequence ID" value="NZ_BKAM01000056.1"/>
</dbReference>
<name>A0A512PPT3_9LACO</name>
<comment type="caution">
    <text evidence="3">The sequence shown here is derived from an EMBL/GenBank/DDBJ whole genome shotgun (WGS) entry which is preliminary data.</text>
</comment>
<dbReference type="InterPro" id="IPR044929">
    <property type="entry name" value="DNA/RNA_non-sp_Endonuclease_sf"/>
</dbReference>
<proteinExistence type="predicted"/>
<keyword evidence="1" id="KW-1133">Transmembrane helix</keyword>
<dbReference type="STRING" id="1423795.FD12_GL002569"/>
<keyword evidence="1" id="KW-0472">Membrane</keyword>
<feature type="transmembrane region" description="Helical" evidence="1">
    <location>
        <begin position="12"/>
        <end position="30"/>
    </location>
</feature>
<organism evidence="3 4">
    <name type="scientific">Lentilactobacillus rapi</name>
    <dbReference type="NCBI Taxonomy" id="481723"/>
    <lineage>
        <taxon>Bacteria</taxon>
        <taxon>Bacillati</taxon>
        <taxon>Bacillota</taxon>
        <taxon>Bacilli</taxon>
        <taxon>Lactobacillales</taxon>
        <taxon>Lactobacillaceae</taxon>
        <taxon>Lentilactobacillus</taxon>
    </lineage>
</organism>
<evidence type="ECO:0000256" key="1">
    <source>
        <dbReference type="SAM" id="Phobius"/>
    </source>
</evidence>
<dbReference type="GO" id="GO:0046872">
    <property type="term" value="F:metal ion binding"/>
    <property type="evidence" value="ECO:0007669"/>
    <property type="project" value="InterPro"/>
</dbReference>
<accession>A0A512PPT3</accession>
<reference evidence="3 4" key="1">
    <citation type="submission" date="2019-07" db="EMBL/GenBank/DDBJ databases">
        <title>Whole genome shotgun sequence of Lactobacillus rapi NBRC 109618.</title>
        <authorList>
            <person name="Hosoyama A."/>
            <person name="Uohara A."/>
            <person name="Ohji S."/>
            <person name="Ichikawa N."/>
        </authorList>
    </citation>
    <scope>NUCLEOTIDE SEQUENCE [LARGE SCALE GENOMIC DNA]</scope>
    <source>
        <strain evidence="3 4">NBRC 109618</strain>
    </source>
</reference>
<dbReference type="OrthoDB" id="9783680at2"/>
<feature type="domain" description="DNA/RNA non-specific endonuclease/pyrophosphatase/phosphodiesterase" evidence="2">
    <location>
        <begin position="88"/>
        <end position="262"/>
    </location>
</feature>
<dbReference type="Pfam" id="PF13930">
    <property type="entry name" value="Endonuclea_NS_2"/>
    <property type="match status" value="1"/>
</dbReference>
<protein>
    <submittedName>
        <fullName evidence="3">DNA nuclease</fullName>
    </submittedName>
</protein>
<dbReference type="AlphaFoldDB" id="A0A512PPT3"/>
<dbReference type="SMART" id="SM00892">
    <property type="entry name" value="Endonuclease_NS"/>
    <property type="match status" value="1"/>
</dbReference>
<evidence type="ECO:0000313" key="3">
    <source>
        <dbReference type="EMBL" id="GEP73201.1"/>
    </source>
</evidence>
<dbReference type="EMBL" id="BKAM01000056">
    <property type="protein sequence ID" value="GEP73201.1"/>
    <property type="molecule type" value="Genomic_DNA"/>
</dbReference>
<dbReference type="InterPro" id="IPR044927">
    <property type="entry name" value="Endonuclea_NS_2"/>
</dbReference>
<evidence type="ECO:0000313" key="4">
    <source>
        <dbReference type="Proteomes" id="UP000321569"/>
    </source>
</evidence>
<dbReference type="Gene3D" id="3.40.570.10">
    <property type="entry name" value="Extracellular Endonuclease, subunit A"/>
    <property type="match status" value="1"/>
</dbReference>
<dbReference type="GO" id="GO:0003676">
    <property type="term" value="F:nucleic acid binding"/>
    <property type="evidence" value="ECO:0007669"/>
    <property type="project" value="InterPro"/>
</dbReference>
<dbReference type="Proteomes" id="UP000321569">
    <property type="component" value="Unassembled WGS sequence"/>
</dbReference>